<dbReference type="HOGENOM" id="CLU_1732839_0_0_1"/>
<accession>A0A0C3LVX9</accession>
<gene>
    <name evidence="1" type="ORF">M407DRAFT_25135</name>
</gene>
<keyword evidence="2" id="KW-1185">Reference proteome</keyword>
<evidence type="ECO:0000313" key="2">
    <source>
        <dbReference type="Proteomes" id="UP000054248"/>
    </source>
</evidence>
<sequence>MSPLNARIQLFDAVTGEHVGYLWALQPGTWCKADKPNQAMVVEIPDGTENLALKILKADLGLGEMFLVPAYAGPSHPLMTFLLDGKSASGQSATQTMGGEEFFGPPNFDLWTVEESAEGVIKELKAKAALGRQSRSFFIPYIEDAYISYGY</sequence>
<evidence type="ECO:0000313" key="1">
    <source>
        <dbReference type="EMBL" id="KIO25537.1"/>
    </source>
</evidence>
<dbReference type="AlphaFoldDB" id="A0A0C3LVX9"/>
<dbReference type="Proteomes" id="UP000054248">
    <property type="component" value="Unassembled WGS sequence"/>
</dbReference>
<reference evidence="2" key="2">
    <citation type="submission" date="2015-01" db="EMBL/GenBank/DDBJ databases">
        <title>Evolutionary Origins and Diversification of the Mycorrhizal Mutualists.</title>
        <authorList>
            <consortium name="DOE Joint Genome Institute"/>
            <consortium name="Mycorrhizal Genomics Consortium"/>
            <person name="Kohler A."/>
            <person name="Kuo A."/>
            <person name="Nagy L.G."/>
            <person name="Floudas D."/>
            <person name="Copeland A."/>
            <person name="Barry K.W."/>
            <person name="Cichocki N."/>
            <person name="Veneault-Fourrey C."/>
            <person name="LaButti K."/>
            <person name="Lindquist E.A."/>
            <person name="Lipzen A."/>
            <person name="Lundell T."/>
            <person name="Morin E."/>
            <person name="Murat C."/>
            <person name="Riley R."/>
            <person name="Ohm R."/>
            <person name="Sun H."/>
            <person name="Tunlid A."/>
            <person name="Henrissat B."/>
            <person name="Grigoriev I.V."/>
            <person name="Hibbett D.S."/>
            <person name="Martin F."/>
        </authorList>
    </citation>
    <scope>NUCLEOTIDE SEQUENCE [LARGE SCALE GENOMIC DNA]</scope>
    <source>
        <strain evidence="2">MUT 4182</strain>
    </source>
</reference>
<name>A0A0C3LVX9_9AGAM</name>
<reference evidence="1 2" key="1">
    <citation type="submission" date="2014-04" db="EMBL/GenBank/DDBJ databases">
        <authorList>
            <consortium name="DOE Joint Genome Institute"/>
            <person name="Kuo A."/>
            <person name="Girlanda M."/>
            <person name="Perotto S."/>
            <person name="Kohler A."/>
            <person name="Nagy L.G."/>
            <person name="Floudas D."/>
            <person name="Copeland A."/>
            <person name="Barry K.W."/>
            <person name="Cichocki N."/>
            <person name="Veneault-Fourrey C."/>
            <person name="LaButti K."/>
            <person name="Lindquist E.A."/>
            <person name="Lipzen A."/>
            <person name="Lundell T."/>
            <person name="Morin E."/>
            <person name="Murat C."/>
            <person name="Sun H."/>
            <person name="Tunlid A."/>
            <person name="Henrissat B."/>
            <person name="Grigoriev I.V."/>
            <person name="Hibbett D.S."/>
            <person name="Martin F."/>
            <person name="Nordberg H.P."/>
            <person name="Cantor M.N."/>
            <person name="Hua S.X."/>
        </authorList>
    </citation>
    <scope>NUCLEOTIDE SEQUENCE [LARGE SCALE GENOMIC DNA]</scope>
    <source>
        <strain evidence="1 2">MUT 4182</strain>
    </source>
</reference>
<dbReference type="EMBL" id="KN823040">
    <property type="protein sequence ID" value="KIO25537.1"/>
    <property type="molecule type" value="Genomic_DNA"/>
</dbReference>
<dbReference type="OrthoDB" id="10396913at2759"/>
<organism evidence="1 2">
    <name type="scientific">Tulasnella calospora MUT 4182</name>
    <dbReference type="NCBI Taxonomy" id="1051891"/>
    <lineage>
        <taxon>Eukaryota</taxon>
        <taxon>Fungi</taxon>
        <taxon>Dikarya</taxon>
        <taxon>Basidiomycota</taxon>
        <taxon>Agaricomycotina</taxon>
        <taxon>Agaricomycetes</taxon>
        <taxon>Cantharellales</taxon>
        <taxon>Tulasnellaceae</taxon>
        <taxon>Tulasnella</taxon>
    </lineage>
</organism>
<protein>
    <submittedName>
        <fullName evidence="1">Uncharacterized protein</fullName>
    </submittedName>
</protein>
<proteinExistence type="predicted"/>